<gene>
    <name evidence="9" type="ORF">GWP43_09050</name>
</gene>
<protein>
    <submittedName>
        <fullName evidence="9">Dicarboxylate/amino acid:cation symporter</fullName>
    </submittedName>
</protein>
<dbReference type="PANTHER" id="PTHR42865:SF7">
    <property type="entry name" value="PROTON_GLUTAMATE-ASPARTATE SYMPORTER"/>
    <property type="match status" value="1"/>
</dbReference>
<dbReference type="GO" id="GO:0015293">
    <property type="term" value="F:symporter activity"/>
    <property type="evidence" value="ECO:0007669"/>
    <property type="project" value="UniProtKB-KW"/>
</dbReference>
<feature type="transmembrane region" description="Helical" evidence="8">
    <location>
        <begin position="57"/>
        <end position="77"/>
    </location>
</feature>
<evidence type="ECO:0000256" key="7">
    <source>
        <dbReference type="ARBA" id="ARBA00023136"/>
    </source>
</evidence>
<feature type="transmembrane region" description="Helical" evidence="8">
    <location>
        <begin position="156"/>
        <end position="173"/>
    </location>
</feature>
<dbReference type="PRINTS" id="PR00173">
    <property type="entry name" value="EDTRNSPORT"/>
</dbReference>
<keyword evidence="3" id="KW-1003">Cell membrane</keyword>
<reference evidence="9 10" key="1">
    <citation type="submission" date="2020-01" db="EMBL/GenBank/DDBJ databases">
        <title>Complete genome sequence of a human oral phylogroup 1 Treponema sp. strain ATCC 700766, originally isolated from periodontitis dental plaque.</title>
        <authorList>
            <person name="Chan Y."/>
            <person name="Huo Y.-B."/>
            <person name="Yu X.-L."/>
            <person name="Zeng H."/>
            <person name="Leung W.-K."/>
            <person name="Watt R.M."/>
        </authorList>
    </citation>
    <scope>NUCLEOTIDE SEQUENCE [LARGE SCALE GENOMIC DNA]</scope>
    <source>
        <strain evidence="9 10">OMZ 804</strain>
    </source>
</reference>
<dbReference type="InterPro" id="IPR036458">
    <property type="entry name" value="Na:dicarbo_symporter_sf"/>
</dbReference>
<dbReference type="GO" id="GO:0005886">
    <property type="term" value="C:plasma membrane"/>
    <property type="evidence" value="ECO:0007669"/>
    <property type="project" value="UniProtKB-SubCell"/>
</dbReference>
<keyword evidence="2" id="KW-0813">Transport</keyword>
<dbReference type="AlphaFoldDB" id="A0A6P1Y1G5"/>
<organism evidence="9 10">
    <name type="scientific">Treponema vincentii</name>
    <dbReference type="NCBI Taxonomy" id="69710"/>
    <lineage>
        <taxon>Bacteria</taxon>
        <taxon>Pseudomonadati</taxon>
        <taxon>Spirochaetota</taxon>
        <taxon>Spirochaetia</taxon>
        <taxon>Spirochaetales</taxon>
        <taxon>Treponemataceae</taxon>
        <taxon>Treponema</taxon>
    </lineage>
</organism>
<evidence type="ECO:0000256" key="3">
    <source>
        <dbReference type="ARBA" id="ARBA00022475"/>
    </source>
</evidence>
<dbReference type="GO" id="GO:0006835">
    <property type="term" value="P:dicarboxylic acid transport"/>
    <property type="evidence" value="ECO:0007669"/>
    <property type="project" value="UniProtKB-ARBA"/>
</dbReference>
<dbReference type="Proteomes" id="UP000464374">
    <property type="component" value="Chromosome"/>
</dbReference>
<proteinExistence type="predicted"/>
<name>A0A6P1Y1G5_9SPIR</name>
<evidence type="ECO:0000313" key="9">
    <source>
        <dbReference type="EMBL" id="QHX43561.1"/>
    </source>
</evidence>
<dbReference type="FunFam" id="1.10.3860.10:FF:000001">
    <property type="entry name" value="C4-dicarboxylate transport protein"/>
    <property type="match status" value="1"/>
</dbReference>
<dbReference type="Pfam" id="PF00375">
    <property type="entry name" value="SDF"/>
    <property type="match status" value="1"/>
</dbReference>
<accession>A0A6P1Y1G5</accession>
<keyword evidence="4 8" id="KW-0812">Transmembrane</keyword>
<feature type="transmembrane region" description="Helical" evidence="8">
    <location>
        <begin position="20"/>
        <end position="37"/>
    </location>
</feature>
<keyword evidence="6 8" id="KW-1133">Transmembrane helix</keyword>
<evidence type="ECO:0000256" key="6">
    <source>
        <dbReference type="ARBA" id="ARBA00022989"/>
    </source>
</evidence>
<dbReference type="SUPFAM" id="SSF118215">
    <property type="entry name" value="Proton glutamate symport protein"/>
    <property type="match status" value="1"/>
</dbReference>
<dbReference type="KEGG" id="trz:GWP43_09050"/>
<dbReference type="EMBL" id="CP048020">
    <property type="protein sequence ID" value="QHX43561.1"/>
    <property type="molecule type" value="Genomic_DNA"/>
</dbReference>
<dbReference type="PANTHER" id="PTHR42865">
    <property type="entry name" value="PROTON/GLUTAMATE-ASPARTATE SYMPORTER"/>
    <property type="match status" value="1"/>
</dbReference>
<dbReference type="InterPro" id="IPR001991">
    <property type="entry name" value="Na-dicarboxylate_symporter"/>
</dbReference>
<sequence length="434" mass="45829">MMKKNVLRLYLDSNLLKRILGALILGAITGIVLGFFPDAVQPYVTYTKFFGDVFIRLLKMIVVPVVLFSIICGSASIEPAKLGRIGVKIIIYYLLTSALAVFVGLVFANLLRPGFGFSVIGSAAAKAKISEAPAMNQILLKMIPTNPMEALAQGDMLPIILFAMLFGFAVSFVRGSKDELLRKSGDTVFFGCNGAAEAMYKIVGGIMQYAPIGVFVLISIVFAQQGPQAIGPLLMVTLCAYLGFVVQTIAVYGAILAASKVSPITFFKKIHEIMITAFVTRSSSGTLPVTMRVAEENLGIPRSISSFTLPLGATINMNGTAIYLGVCAMFIGYAIGSPLSLSQQITVVLTATLAAVGTAGVPGSGAIMLLMVLDSCGLKLTEGSAVAAAYAMILGIDALLDMGRTCINVTGDVVGTLIVSKQEEKYQAVNQANN</sequence>
<feature type="transmembrane region" description="Helical" evidence="8">
    <location>
        <begin position="209"/>
        <end position="227"/>
    </location>
</feature>
<comment type="subcellular location">
    <subcellularLocation>
        <location evidence="1">Cell membrane</location>
        <topology evidence="1">Multi-pass membrane protein</topology>
    </subcellularLocation>
</comment>
<evidence type="ECO:0000256" key="4">
    <source>
        <dbReference type="ARBA" id="ARBA00022692"/>
    </source>
</evidence>
<feature type="transmembrane region" description="Helical" evidence="8">
    <location>
        <begin position="89"/>
        <end position="111"/>
    </location>
</feature>
<evidence type="ECO:0000256" key="5">
    <source>
        <dbReference type="ARBA" id="ARBA00022847"/>
    </source>
</evidence>
<feature type="transmembrane region" description="Helical" evidence="8">
    <location>
        <begin position="347"/>
        <end position="371"/>
    </location>
</feature>
<feature type="transmembrane region" description="Helical" evidence="8">
    <location>
        <begin position="311"/>
        <end position="335"/>
    </location>
</feature>
<evidence type="ECO:0000256" key="1">
    <source>
        <dbReference type="ARBA" id="ARBA00004651"/>
    </source>
</evidence>
<dbReference type="Gene3D" id="1.10.3860.10">
    <property type="entry name" value="Sodium:dicarboxylate symporter"/>
    <property type="match status" value="1"/>
</dbReference>
<feature type="transmembrane region" description="Helical" evidence="8">
    <location>
        <begin position="233"/>
        <end position="258"/>
    </location>
</feature>
<keyword evidence="7 8" id="KW-0472">Membrane</keyword>
<evidence type="ECO:0000256" key="2">
    <source>
        <dbReference type="ARBA" id="ARBA00022448"/>
    </source>
</evidence>
<keyword evidence="5" id="KW-0769">Symport</keyword>
<evidence type="ECO:0000256" key="8">
    <source>
        <dbReference type="SAM" id="Phobius"/>
    </source>
</evidence>
<evidence type="ECO:0000313" key="10">
    <source>
        <dbReference type="Proteomes" id="UP000464374"/>
    </source>
</evidence>